<sequence length="773" mass="89020">MGKGILITQCLQNDFVEPIQKYDPVPNMLHVGYGEALRLMGEIPEEGPVLSFMEWAYSEPEEKLEIVHIRDWHDQNDPNQKDHLSQFGPHCIKGTHGSEFVFQNLEQRSSRISKIINASGLNDFYKTNLEEVLNPFSDREMNVGLAGVWTEAKITYLAYELRTRYPKFRVGICSALTASSSRHMHYVALDQLKSLLGLEVYSSLGTFSEFLTGTVPLIAHKNTIREESVKFEFDDKIFLKEEDRKILFYLFRDCRSVTFECLDGGFSGNVVLRAKSVDQLGHSQVPTVIKIGERNPIAKERTSFERIEEVLGNNAPRIVDFAEMGDRGGIKYRYAAMLDGKTQVFQELYEASEENSELYPILETVFKKQLGRLYDAAEPEKLNLLEYYDFQSKYSAGVRKRVQELVSDPLGSDTVQLPLGRKVYNVCNFYEKDLLKLKEYGSIPHYLSYVHGDLNGRNIIIDPQKNVWLIDFFHTHRGHVLRDLIKLENDVLYIFTKIEENELEEAFSLSDLILSQADLGVPPDPKEEVRFLSNKIRKAYKTICKLRSFYPNLIRFDRDPYQTYVAILRYSMHTLSFDESSRLQKIWALYTGSICAEKIKQFILSSKRLRIDMLDLGENKGRLGLTILPGRRDRDRDLEEDIQTIKEENMNTVVSLLTGNEYQEYGVPDLKTEYYKNGLEPILFPILDQRIPDRMSLEDLLNRMDSVLSEKKNVLIHCVGGLGRSGTVAGAYLIRKLGYSADQAIRTVRSARSERAIESREQEEFLRRFASSK</sequence>
<dbReference type="InterPro" id="IPR036380">
    <property type="entry name" value="Isochorismatase-like_sf"/>
</dbReference>
<keyword evidence="5" id="KW-1185">Reference proteome</keyword>
<feature type="domain" description="Tyrosine-protein phosphatase" evidence="2">
    <location>
        <begin position="622"/>
        <end position="773"/>
    </location>
</feature>
<dbReference type="RefSeq" id="WP_100767127.1">
    <property type="nucleotide sequence ID" value="NZ_NPEA01000002.1"/>
</dbReference>
<evidence type="ECO:0000259" key="2">
    <source>
        <dbReference type="PROSITE" id="PS50054"/>
    </source>
</evidence>
<comment type="caution">
    <text evidence="4">The sequence shown here is derived from an EMBL/GenBank/DDBJ whole genome shotgun (WGS) entry which is preliminary data.</text>
</comment>
<dbReference type="InterPro" id="IPR020422">
    <property type="entry name" value="TYR_PHOSPHATASE_DUAL_dom"/>
</dbReference>
<dbReference type="InterPro" id="IPR016130">
    <property type="entry name" value="Tyr_Pase_AS"/>
</dbReference>
<dbReference type="InterPro" id="IPR029021">
    <property type="entry name" value="Prot-tyrosine_phosphatase-like"/>
</dbReference>
<dbReference type="InterPro" id="IPR000387">
    <property type="entry name" value="Tyr_Pase_dom"/>
</dbReference>
<evidence type="ECO:0000259" key="3">
    <source>
        <dbReference type="PROSITE" id="PS50056"/>
    </source>
</evidence>
<dbReference type="GO" id="GO:0016787">
    <property type="term" value="F:hydrolase activity"/>
    <property type="evidence" value="ECO:0007669"/>
    <property type="project" value="UniProtKB-KW"/>
</dbReference>
<dbReference type="OrthoDB" id="9806482at2"/>
<dbReference type="Pfam" id="PF22785">
    <property type="entry name" value="Tc-R-P"/>
    <property type="match status" value="1"/>
</dbReference>
<dbReference type="InterPro" id="IPR050561">
    <property type="entry name" value="PTP"/>
</dbReference>
<proteinExistence type="predicted"/>
<dbReference type="EMBL" id="NPEA01000002">
    <property type="protein sequence ID" value="PJZ78290.1"/>
    <property type="molecule type" value="Genomic_DNA"/>
</dbReference>
<dbReference type="PANTHER" id="PTHR23339">
    <property type="entry name" value="TYROSINE SPECIFIC PROTEIN PHOSPHATASE AND DUAL SPECIFICITY PROTEIN PHOSPHATASE"/>
    <property type="match status" value="1"/>
</dbReference>
<name>A0A2N0A1U6_9LEPT</name>
<evidence type="ECO:0000313" key="4">
    <source>
        <dbReference type="EMBL" id="PJZ78290.1"/>
    </source>
</evidence>
<dbReference type="Gene3D" id="3.90.190.10">
    <property type="entry name" value="Protein tyrosine phosphatase superfamily"/>
    <property type="match status" value="1"/>
</dbReference>
<dbReference type="SMART" id="SM00404">
    <property type="entry name" value="PTPc_motif"/>
    <property type="match status" value="1"/>
</dbReference>
<feature type="domain" description="Tyrosine specific protein phosphatases" evidence="3">
    <location>
        <begin position="698"/>
        <end position="763"/>
    </location>
</feature>
<dbReference type="SUPFAM" id="SSF52499">
    <property type="entry name" value="Isochorismatase-like hydrolases"/>
    <property type="match status" value="1"/>
</dbReference>
<organism evidence="4 5">
    <name type="scientific">Leptospira neocaledonica</name>
    <dbReference type="NCBI Taxonomy" id="2023192"/>
    <lineage>
        <taxon>Bacteria</taxon>
        <taxon>Pseudomonadati</taxon>
        <taxon>Spirochaetota</taxon>
        <taxon>Spirochaetia</taxon>
        <taxon>Leptospirales</taxon>
        <taxon>Leptospiraceae</taxon>
        <taxon>Leptospira</taxon>
    </lineage>
</organism>
<protein>
    <submittedName>
        <fullName evidence="4">Isochorismatase</fullName>
    </submittedName>
</protein>
<dbReference type="SUPFAM" id="SSF56112">
    <property type="entry name" value="Protein kinase-like (PK-like)"/>
    <property type="match status" value="1"/>
</dbReference>
<dbReference type="Proteomes" id="UP000231843">
    <property type="component" value="Unassembled WGS sequence"/>
</dbReference>
<evidence type="ECO:0000313" key="5">
    <source>
        <dbReference type="Proteomes" id="UP000231843"/>
    </source>
</evidence>
<reference evidence="4 5" key="1">
    <citation type="submission" date="2017-07" db="EMBL/GenBank/DDBJ databases">
        <title>Leptospira spp. isolated from tropical soils.</title>
        <authorList>
            <person name="Thibeaux R."/>
            <person name="Iraola G."/>
            <person name="Ferres I."/>
            <person name="Bierque E."/>
            <person name="Girault D."/>
            <person name="Soupe-Gilbert M.-E."/>
            <person name="Picardeau M."/>
            <person name="Goarant C."/>
        </authorList>
    </citation>
    <scope>NUCLEOTIDE SEQUENCE [LARGE SCALE GENOMIC DNA]</scope>
    <source>
        <strain evidence="4 5">ES4-C-A1</strain>
    </source>
</reference>
<accession>A0A2N0A1U6</accession>
<dbReference type="Gene3D" id="3.40.50.850">
    <property type="entry name" value="Isochorismatase-like"/>
    <property type="match status" value="1"/>
</dbReference>
<dbReference type="InterPro" id="IPR003595">
    <property type="entry name" value="Tyr_Pase_cat"/>
</dbReference>
<dbReference type="PROSITE" id="PS50054">
    <property type="entry name" value="TYR_PHOSPHATASE_DUAL"/>
    <property type="match status" value="1"/>
</dbReference>
<dbReference type="Gene3D" id="3.90.1200.10">
    <property type="match status" value="1"/>
</dbReference>
<dbReference type="PROSITE" id="PS00383">
    <property type="entry name" value="TYR_PHOSPHATASE_1"/>
    <property type="match status" value="1"/>
</dbReference>
<dbReference type="InterPro" id="IPR011009">
    <property type="entry name" value="Kinase-like_dom_sf"/>
</dbReference>
<dbReference type="PROSITE" id="PS50056">
    <property type="entry name" value="TYR_PHOSPHATASE_2"/>
    <property type="match status" value="1"/>
</dbReference>
<dbReference type="SUPFAM" id="SSF52799">
    <property type="entry name" value="(Phosphotyrosine protein) phosphatases II"/>
    <property type="match status" value="1"/>
</dbReference>
<keyword evidence="1" id="KW-0378">Hydrolase</keyword>
<dbReference type="InterPro" id="IPR045544">
    <property type="entry name" value="TCAD9"/>
</dbReference>
<dbReference type="FunFam" id="3.90.190.10:FF:000157">
    <property type="entry name" value="Protein-tyrosine phosphatase"/>
    <property type="match status" value="1"/>
</dbReference>
<dbReference type="Pfam" id="PF19974">
    <property type="entry name" value="TCAD9"/>
    <property type="match status" value="2"/>
</dbReference>
<dbReference type="CDD" id="cd14505">
    <property type="entry name" value="CDKN3-like"/>
    <property type="match status" value="1"/>
</dbReference>
<dbReference type="AlphaFoldDB" id="A0A2N0A1U6"/>
<gene>
    <name evidence="4" type="ORF">CH365_02985</name>
</gene>
<evidence type="ECO:0000256" key="1">
    <source>
        <dbReference type="ARBA" id="ARBA00022801"/>
    </source>
</evidence>